<accession>A0A367RL62</accession>
<dbReference type="SUPFAM" id="SSF52821">
    <property type="entry name" value="Rhodanese/Cell cycle control phosphatase"/>
    <property type="match status" value="1"/>
</dbReference>
<dbReference type="PANTHER" id="PTHR43031:SF16">
    <property type="entry name" value="OXIDOREDUCTASE"/>
    <property type="match status" value="1"/>
</dbReference>
<dbReference type="PROSITE" id="PS50206">
    <property type="entry name" value="RHODANESE_3"/>
    <property type="match status" value="1"/>
</dbReference>
<evidence type="ECO:0000259" key="1">
    <source>
        <dbReference type="PROSITE" id="PS50206"/>
    </source>
</evidence>
<proteinExistence type="predicted"/>
<reference evidence="2" key="1">
    <citation type="submission" date="2016-04" db="EMBL/GenBank/DDBJ databases">
        <authorList>
            <person name="Tabuchi Yagui T.R."/>
        </authorList>
    </citation>
    <scope>NUCLEOTIDE SEQUENCE [LARGE SCALE GENOMIC DNA]</scope>
    <source>
        <strain evidence="2">NIES-26</strain>
    </source>
</reference>
<keyword evidence="3" id="KW-1185">Reference proteome</keyword>
<protein>
    <submittedName>
        <fullName evidence="2">Sulfurtransferase</fullName>
    </submittedName>
</protein>
<dbReference type="PANTHER" id="PTHR43031">
    <property type="entry name" value="FAD-DEPENDENT OXIDOREDUCTASE"/>
    <property type="match status" value="1"/>
</dbReference>
<name>A0A367RL62_9NOSO</name>
<sequence length="157" mass="17703">MKTTLRSLALRLLKLFIKLSFPNVSQITTVEFAAWLLDSAKLQPFVLDARSQAEYAVSHIKTAMRIDPVAPDLTALSTVSQDTPIVVYCSVGYRSAQVAQQLQRKGFSQIFNLSGGLFQWANETRPMFKDDEHPTQLVHPYDATWGKLLKTCYHAEN</sequence>
<dbReference type="SMART" id="SM00450">
    <property type="entry name" value="RHOD"/>
    <property type="match status" value="1"/>
</dbReference>
<dbReference type="Proteomes" id="UP000252107">
    <property type="component" value="Unassembled WGS sequence"/>
</dbReference>
<evidence type="ECO:0000313" key="2">
    <source>
        <dbReference type="EMBL" id="RCJ36453.1"/>
    </source>
</evidence>
<comment type="caution">
    <text evidence="2">The sequence shown here is derived from an EMBL/GenBank/DDBJ whole genome shotgun (WGS) entry which is preliminary data.</text>
</comment>
<dbReference type="GO" id="GO:0016740">
    <property type="term" value="F:transferase activity"/>
    <property type="evidence" value="ECO:0007669"/>
    <property type="project" value="UniProtKB-KW"/>
</dbReference>
<dbReference type="InterPro" id="IPR001763">
    <property type="entry name" value="Rhodanese-like_dom"/>
</dbReference>
<evidence type="ECO:0000313" key="3">
    <source>
        <dbReference type="Proteomes" id="UP000252107"/>
    </source>
</evidence>
<dbReference type="InterPro" id="IPR050229">
    <property type="entry name" value="GlpE_sulfurtransferase"/>
</dbReference>
<dbReference type="InterPro" id="IPR036873">
    <property type="entry name" value="Rhodanese-like_dom_sf"/>
</dbReference>
<organism evidence="2 3">
    <name type="scientific">Nostoc minutum NIES-26</name>
    <dbReference type="NCBI Taxonomy" id="1844469"/>
    <lineage>
        <taxon>Bacteria</taxon>
        <taxon>Bacillati</taxon>
        <taxon>Cyanobacteriota</taxon>
        <taxon>Cyanophyceae</taxon>
        <taxon>Nostocales</taxon>
        <taxon>Nostocaceae</taxon>
        <taxon>Nostoc</taxon>
    </lineage>
</organism>
<feature type="domain" description="Rhodanese" evidence="1">
    <location>
        <begin position="46"/>
        <end position="129"/>
    </location>
</feature>
<dbReference type="CDD" id="cd00158">
    <property type="entry name" value="RHOD"/>
    <property type="match status" value="1"/>
</dbReference>
<dbReference type="Pfam" id="PF00581">
    <property type="entry name" value="Rhodanese"/>
    <property type="match status" value="1"/>
</dbReference>
<dbReference type="Gene3D" id="3.40.250.10">
    <property type="entry name" value="Rhodanese-like domain"/>
    <property type="match status" value="1"/>
</dbReference>
<gene>
    <name evidence="2" type="ORF">A6770_15560</name>
</gene>
<dbReference type="EMBL" id="LXQD01000142">
    <property type="protein sequence ID" value="RCJ36453.1"/>
    <property type="molecule type" value="Genomic_DNA"/>
</dbReference>
<dbReference type="AlphaFoldDB" id="A0A367RL62"/>